<dbReference type="EMBL" id="JAQOUE010000002">
    <property type="protein sequence ID" value="MDT7043731.1"/>
    <property type="molecule type" value="Genomic_DNA"/>
</dbReference>
<comment type="caution">
    <text evidence="1">The sequence shown here is derived from an EMBL/GenBank/DDBJ whole genome shotgun (WGS) entry which is preliminary data.</text>
</comment>
<dbReference type="Proteomes" id="UP001250932">
    <property type="component" value="Unassembled WGS sequence"/>
</dbReference>
<evidence type="ECO:0000313" key="1">
    <source>
        <dbReference type="EMBL" id="MDT7043731.1"/>
    </source>
</evidence>
<evidence type="ECO:0000313" key="2">
    <source>
        <dbReference type="Proteomes" id="UP001250932"/>
    </source>
</evidence>
<keyword evidence="2" id="KW-1185">Reference proteome</keyword>
<organism evidence="1 2">
    <name type="scientific">Candidatus Nitronereus thalassa</name>
    <dbReference type="NCBI Taxonomy" id="3020898"/>
    <lineage>
        <taxon>Bacteria</taxon>
        <taxon>Pseudomonadati</taxon>
        <taxon>Nitrospirota</taxon>
        <taxon>Nitrospiria</taxon>
        <taxon>Nitrospirales</taxon>
        <taxon>Nitrospiraceae</taxon>
        <taxon>Candidatus Nitronereus</taxon>
    </lineage>
</organism>
<protein>
    <submittedName>
        <fullName evidence="1">Uncharacterized protein</fullName>
    </submittedName>
</protein>
<sequence length="123" mass="14437">MNSQETRTFFIKYINTCNLALRRHKDGLPYKQIIELGNKVLGGKNVIAKIYVDDLNQPVDAYTVRFNDGTIDVVSYDEEEAEHEWNLRESYIETVVQNSDDYIAHPEKLEWDWLKSRLQIGNE</sequence>
<reference evidence="1 2" key="1">
    <citation type="journal article" date="2023" name="ISME J.">
        <title>Cultivation and genomic characterization of novel and ubiquitous marine nitrite-oxidizing bacteria from the Nitrospirales.</title>
        <authorList>
            <person name="Mueller A.J."/>
            <person name="Daebeler A."/>
            <person name="Herbold C.W."/>
            <person name="Kirkegaard R.H."/>
            <person name="Daims H."/>
        </authorList>
    </citation>
    <scope>NUCLEOTIDE SEQUENCE [LARGE SCALE GENOMIC DNA]</scope>
    <source>
        <strain evidence="1 2">EB</strain>
    </source>
</reference>
<dbReference type="RefSeq" id="WP_313834324.1">
    <property type="nucleotide sequence ID" value="NZ_JAQOUE010000002.1"/>
</dbReference>
<name>A0ABU3KBA8_9BACT</name>
<accession>A0ABU3KBA8</accession>
<gene>
    <name evidence="1" type="ORF">PPG34_15360</name>
</gene>
<proteinExistence type="predicted"/>